<feature type="domain" description="GGDEF" evidence="3">
    <location>
        <begin position="32"/>
        <end position="170"/>
    </location>
</feature>
<dbReference type="Gene3D" id="3.30.70.270">
    <property type="match status" value="1"/>
</dbReference>
<dbReference type="SUPFAM" id="SSF141868">
    <property type="entry name" value="EAL domain-like"/>
    <property type="match status" value="1"/>
</dbReference>
<dbReference type="InterPro" id="IPR043128">
    <property type="entry name" value="Rev_trsase/Diguanyl_cyclase"/>
</dbReference>
<dbReference type="SMART" id="SM00052">
    <property type="entry name" value="EAL"/>
    <property type="match status" value="1"/>
</dbReference>
<evidence type="ECO:0000313" key="4">
    <source>
        <dbReference type="EMBL" id="PUE05646.1"/>
    </source>
</evidence>
<evidence type="ECO:0000259" key="2">
    <source>
        <dbReference type="PROSITE" id="PS50883"/>
    </source>
</evidence>
<evidence type="ECO:0000259" key="3">
    <source>
        <dbReference type="PROSITE" id="PS50887"/>
    </source>
</evidence>
<dbReference type="PANTHER" id="PTHR44757:SF2">
    <property type="entry name" value="BIOFILM ARCHITECTURE MAINTENANCE PROTEIN MBAA"/>
    <property type="match status" value="1"/>
</dbReference>
<dbReference type="InterPro" id="IPR035919">
    <property type="entry name" value="EAL_sf"/>
</dbReference>
<dbReference type="Pfam" id="PF00990">
    <property type="entry name" value="GGDEF"/>
    <property type="match status" value="1"/>
</dbReference>
<evidence type="ECO:0000256" key="1">
    <source>
        <dbReference type="ARBA" id="ARBA00001946"/>
    </source>
</evidence>
<evidence type="ECO:0000313" key="5">
    <source>
        <dbReference type="Proteomes" id="UP000250928"/>
    </source>
</evidence>
<dbReference type="EMBL" id="PQCO01000054">
    <property type="protein sequence ID" value="PUE05646.1"/>
    <property type="molecule type" value="Genomic_DNA"/>
</dbReference>
<dbReference type="InterPro" id="IPR001633">
    <property type="entry name" value="EAL_dom"/>
</dbReference>
<organism evidence="4 5">
    <name type="scientific">Candidatus Sedimenticola endophacoides</name>
    <dbReference type="NCBI Taxonomy" id="2548426"/>
    <lineage>
        <taxon>Bacteria</taxon>
        <taxon>Pseudomonadati</taxon>
        <taxon>Pseudomonadota</taxon>
        <taxon>Gammaproteobacteria</taxon>
        <taxon>Chromatiales</taxon>
        <taxon>Sedimenticolaceae</taxon>
        <taxon>Sedimenticola</taxon>
    </lineage>
</organism>
<dbReference type="PROSITE" id="PS50887">
    <property type="entry name" value="GGDEF"/>
    <property type="match status" value="1"/>
</dbReference>
<dbReference type="FunFam" id="3.30.70.270:FF:000001">
    <property type="entry name" value="Diguanylate cyclase domain protein"/>
    <property type="match status" value="1"/>
</dbReference>
<dbReference type="Pfam" id="PF00563">
    <property type="entry name" value="EAL"/>
    <property type="match status" value="1"/>
</dbReference>
<dbReference type="Gene3D" id="3.20.20.450">
    <property type="entry name" value="EAL domain"/>
    <property type="match status" value="1"/>
</dbReference>
<dbReference type="NCBIfam" id="TIGR00254">
    <property type="entry name" value="GGDEF"/>
    <property type="match status" value="1"/>
</dbReference>
<sequence length="431" mass="48208">MATYDALTDLPNRILLMDRLSQLLASSRRRGDSAATLFIDIDRFKGINDSLGHPVGDALLQAVARRIKESIRAEDTAARLGGDEFVILLPALSDDPEEAAQLAQMWAEKIKRRLSHAYMIDNHELHVTASIGIALLPMGDEIADDILMHADTAMYRAKESGRNTTRFFIPSMQLAAEERLRLQNDMRRALHHGEFQLHYQPKVDSAGKIVGAEALLRWRHASNGMVMPSDFIPVAEETGQILDIGDWVLVNALSQLRQWESARAAALGANLSINVSPRQFRRPDFAFYIERLLRDSGVNPGHLTLELTEGVLVENMQYTLDKMNALRGLGIRFSIDDFGTGYSSLAYLKRLPVDELKIDKDFIRDVASDPNDANLVETIITMAGNFGLEVVAEGVETREQFDFLLNRGCACFQGNYFSEPKPVEELTDLIH</sequence>
<dbReference type="InterPro" id="IPR029787">
    <property type="entry name" value="Nucleotide_cyclase"/>
</dbReference>
<comment type="cofactor">
    <cofactor evidence="1">
        <name>Mg(2+)</name>
        <dbReference type="ChEBI" id="CHEBI:18420"/>
    </cofactor>
</comment>
<dbReference type="CDD" id="cd01949">
    <property type="entry name" value="GGDEF"/>
    <property type="match status" value="1"/>
</dbReference>
<accession>A0A6N4E9J3</accession>
<comment type="caution">
    <text evidence="4">The sequence shown here is derived from an EMBL/GenBank/DDBJ whole genome shotgun (WGS) entry which is preliminary data.</text>
</comment>
<dbReference type="CDD" id="cd01948">
    <property type="entry name" value="EAL"/>
    <property type="match status" value="1"/>
</dbReference>
<dbReference type="PANTHER" id="PTHR44757">
    <property type="entry name" value="DIGUANYLATE CYCLASE DGCP"/>
    <property type="match status" value="1"/>
</dbReference>
<name>A0A6N4E9J3_9GAMM</name>
<proteinExistence type="predicted"/>
<dbReference type="SUPFAM" id="SSF55073">
    <property type="entry name" value="Nucleotide cyclase"/>
    <property type="match status" value="1"/>
</dbReference>
<feature type="domain" description="EAL" evidence="2">
    <location>
        <begin position="179"/>
        <end position="431"/>
    </location>
</feature>
<dbReference type="InterPro" id="IPR000160">
    <property type="entry name" value="GGDEF_dom"/>
</dbReference>
<dbReference type="Proteomes" id="UP000250928">
    <property type="component" value="Unassembled WGS sequence"/>
</dbReference>
<dbReference type="GO" id="GO:0003824">
    <property type="term" value="F:catalytic activity"/>
    <property type="evidence" value="ECO:0007669"/>
    <property type="project" value="UniProtKB-ARBA"/>
</dbReference>
<dbReference type="AlphaFoldDB" id="A0A6N4E9J3"/>
<gene>
    <name evidence="4" type="ORF">C3L24_00725</name>
</gene>
<evidence type="ECO:0008006" key="6">
    <source>
        <dbReference type="Google" id="ProtNLM"/>
    </source>
</evidence>
<reference evidence="4 5" key="1">
    <citation type="submission" date="2018-01" db="EMBL/GenBank/DDBJ databases">
        <title>Novel co-symbiosis in the lucinid bivalve Phacoides pectinatus.</title>
        <authorList>
            <person name="Lim S.J."/>
            <person name="Davis B.G."/>
            <person name="Gill D.E."/>
            <person name="Engel A.S."/>
            <person name="Anderson L.C."/>
            <person name="Campbell B.J."/>
        </authorList>
    </citation>
    <scope>NUCLEOTIDE SEQUENCE [LARGE SCALE GENOMIC DNA]</scope>
    <source>
        <strain evidence="4">N3_P5</strain>
    </source>
</reference>
<dbReference type="SMART" id="SM00267">
    <property type="entry name" value="GGDEF"/>
    <property type="match status" value="1"/>
</dbReference>
<protein>
    <recommendedName>
        <fullName evidence="6">Diguanylate cyclase</fullName>
    </recommendedName>
</protein>
<dbReference type="InterPro" id="IPR052155">
    <property type="entry name" value="Biofilm_reg_signaling"/>
</dbReference>
<dbReference type="PROSITE" id="PS50883">
    <property type="entry name" value="EAL"/>
    <property type="match status" value="1"/>
</dbReference>